<dbReference type="Proteomes" id="UP000093514">
    <property type="component" value="Unassembled WGS sequence"/>
</dbReference>
<dbReference type="SFLD" id="SFLDG01280">
    <property type="entry name" value="HydE/PylB-like"/>
    <property type="match status" value="1"/>
</dbReference>
<keyword evidence="1 5" id="KW-0949">S-adenosyl-L-methionine</keyword>
<proteinExistence type="predicted"/>
<name>A0A1C0ACV5_9FIRM</name>
<feature type="binding site" evidence="5">
    <location>
        <position position="60"/>
    </location>
    <ligand>
        <name>[4Fe-4S] cluster</name>
        <dbReference type="ChEBI" id="CHEBI:49883"/>
        <note>4Fe-4S-S-AdoMet</note>
    </ligand>
</feature>
<dbReference type="InterPro" id="IPR006638">
    <property type="entry name" value="Elp3/MiaA/NifB-like_rSAM"/>
</dbReference>
<dbReference type="EMBL" id="LWDV01000005">
    <property type="protein sequence ID" value="OCL28450.1"/>
    <property type="molecule type" value="Genomic_DNA"/>
</dbReference>
<dbReference type="OrthoDB" id="9775764at2"/>
<sequence length="361" mass="41682">MNLEAILNKGELTRDDLIYLMNLEDKEGLQKLYDRAYQVKAEYIGQKVYYRGLIEFSNVCVKNCNYCGIRKDNNKVERFTMTEEEILDRAKWAYENNYGSIVLQSGERSDKEFVEFVDNIIKKIKELSNNELGITLSLGEQSKETYQRWYDLGAHRYLLRIESSNKELYNSLHPDDHDFKRRLECLAEMKEIGYQVGTGVMIGFPGQTIEDLVDDLLFFKENDIDMVGMGPYVLHEDTPTAKDVEDNELIKTRNLNWGLKMVAILRLLMKDINIAATTALQALNPVGREMALKAGANILMPIITHRKYRTEYQLYENKPCIDEEASDCKNCLAARVGTVGDEIIYGEWGDSPHYFKRTGQK</sequence>
<dbReference type="InterPro" id="IPR024021">
    <property type="entry name" value="FeFe-hyd_HydE_rSAM"/>
</dbReference>
<dbReference type="PANTHER" id="PTHR43726:SF1">
    <property type="entry name" value="BIOTIN SYNTHASE"/>
    <property type="match status" value="1"/>
</dbReference>
<feature type="binding site" evidence="6">
    <location>
        <position position="162"/>
    </location>
    <ligand>
        <name>S-adenosyl-L-methionine</name>
        <dbReference type="ChEBI" id="CHEBI:59789"/>
    </ligand>
</feature>
<organism evidence="8 9">
    <name type="scientific">Orenia metallireducens</name>
    <dbReference type="NCBI Taxonomy" id="1413210"/>
    <lineage>
        <taxon>Bacteria</taxon>
        <taxon>Bacillati</taxon>
        <taxon>Bacillota</taxon>
        <taxon>Clostridia</taxon>
        <taxon>Halanaerobiales</taxon>
        <taxon>Halobacteroidaceae</taxon>
        <taxon>Orenia</taxon>
    </lineage>
</organism>
<evidence type="ECO:0000256" key="6">
    <source>
        <dbReference type="PIRSR" id="PIRSR004762-2"/>
    </source>
</evidence>
<feature type="binding site" evidence="6">
    <location>
        <position position="182"/>
    </location>
    <ligand>
        <name>S-adenosyl-L-methionine</name>
        <dbReference type="ChEBI" id="CHEBI:59789"/>
    </ligand>
</feature>
<evidence type="ECO:0000259" key="7">
    <source>
        <dbReference type="PROSITE" id="PS51918"/>
    </source>
</evidence>
<dbReference type="Gene3D" id="3.20.20.70">
    <property type="entry name" value="Aldolase class I"/>
    <property type="match status" value="1"/>
</dbReference>
<dbReference type="PIRSF" id="PIRSF004762">
    <property type="entry name" value="CHP00423"/>
    <property type="match status" value="1"/>
</dbReference>
<dbReference type="CDD" id="cd01335">
    <property type="entry name" value="Radical_SAM"/>
    <property type="match status" value="1"/>
</dbReference>
<dbReference type="NCBIfam" id="TIGR03956">
    <property type="entry name" value="rSAM_HydE"/>
    <property type="match status" value="1"/>
</dbReference>
<keyword evidence="4 5" id="KW-0411">Iron-sulfur</keyword>
<dbReference type="GO" id="GO:0051539">
    <property type="term" value="F:4 iron, 4 sulfur cluster binding"/>
    <property type="evidence" value="ECO:0007669"/>
    <property type="project" value="UniProtKB-KW"/>
</dbReference>
<dbReference type="Pfam" id="PF04055">
    <property type="entry name" value="Radical_SAM"/>
    <property type="match status" value="1"/>
</dbReference>
<evidence type="ECO:0000256" key="1">
    <source>
        <dbReference type="ARBA" id="ARBA00022691"/>
    </source>
</evidence>
<evidence type="ECO:0000313" key="8">
    <source>
        <dbReference type="EMBL" id="OCL28450.1"/>
    </source>
</evidence>
<dbReference type="GO" id="GO:0016740">
    <property type="term" value="F:transferase activity"/>
    <property type="evidence" value="ECO:0007669"/>
    <property type="project" value="TreeGrafter"/>
</dbReference>
<dbReference type="RefSeq" id="WP_068714525.1">
    <property type="nucleotide sequence ID" value="NZ_LWDV01000005.1"/>
</dbReference>
<keyword evidence="3 5" id="KW-0408">Iron</keyword>
<evidence type="ECO:0000256" key="5">
    <source>
        <dbReference type="PIRSR" id="PIRSR004762-1"/>
    </source>
</evidence>
<dbReference type="InterPro" id="IPR013785">
    <property type="entry name" value="Aldolase_TIM"/>
</dbReference>
<accession>A0A1C0ACV5</accession>
<reference evidence="8 9" key="2">
    <citation type="submission" date="2016-08" db="EMBL/GenBank/DDBJ databases">
        <title>Orenia metallireducens sp. nov. strain Z6, a Novel Metal-reducing Firmicute from the Deep Subsurface.</title>
        <authorList>
            <person name="Maxim B.I."/>
            <person name="Kenneth K."/>
            <person name="Flynn T.M."/>
            <person name="Oloughlin E.J."/>
            <person name="Locke R.A."/>
            <person name="Weber J.R."/>
            <person name="Egan S.M."/>
            <person name="Mackie R.I."/>
            <person name="Cann I.K."/>
        </authorList>
    </citation>
    <scope>NUCLEOTIDE SEQUENCE [LARGE SCALE GENOMIC DNA]</scope>
    <source>
        <strain evidence="8 9">Z6</strain>
    </source>
</reference>
<dbReference type="SUPFAM" id="SSF102114">
    <property type="entry name" value="Radical SAM enzymes"/>
    <property type="match status" value="1"/>
</dbReference>
<comment type="cofactor">
    <cofactor evidence="5">
        <name>[4Fe-4S] cluster</name>
        <dbReference type="ChEBI" id="CHEBI:49883"/>
    </cofactor>
    <text evidence="5">Binds 1 [4Fe-4S] cluster. The cluster is coordinated with 3 cysteines and an exchangeable S-adenosyl-L-methionine.</text>
</comment>
<feature type="binding site" evidence="5">
    <location>
        <position position="64"/>
    </location>
    <ligand>
        <name>[4Fe-4S] cluster</name>
        <dbReference type="ChEBI" id="CHEBI:49883"/>
        <note>4Fe-4S-S-AdoMet</note>
    </ligand>
</feature>
<protein>
    <submittedName>
        <fullName evidence="8">[FeFe] hydrogenase H-cluster radical SAM maturase HydE</fullName>
    </submittedName>
</protein>
<gene>
    <name evidence="8" type="ORF">U472_00765</name>
</gene>
<feature type="binding site" evidence="6">
    <location>
        <position position="137"/>
    </location>
    <ligand>
        <name>(3R)-3-methyl-D-ornithine</name>
        <dbReference type="ChEBI" id="CHEBI:64642"/>
    </ligand>
</feature>
<dbReference type="InterPro" id="IPR058240">
    <property type="entry name" value="rSAM_sf"/>
</dbReference>
<dbReference type="SFLD" id="SFLDG01060">
    <property type="entry name" value="BATS_domain_containing"/>
    <property type="match status" value="1"/>
</dbReference>
<evidence type="ECO:0000313" key="9">
    <source>
        <dbReference type="Proteomes" id="UP000093514"/>
    </source>
</evidence>
<keyword evidence="9" id="KW-1185">Reference proteome</keyword>
<keyword evidence="2" id="KW-0479">Metal-binding</keyword>
<dbReference type="SFLD" id="SFLDS00029">
    <property type="entry name" value="Radical_SAM"/>
    <property type="match status" value="1"/>
</dbReference>
<dbReference type="GO" id="GO:0046872">
    <property type="term" value="F:metal ion binding"/>
    <property type="evidence" value="ECO:0007669"/>
    <property type="project" value="UniProtKB-KW"/>
</dbReference>
<keyword evidence="5" id="KW-0004">4Fe-4S</keyword>
<dbReference type="InterPro" id="IPR007197">
    <property type="entry name" value="rSAM"/>
</dbReference>
<dbReference type="AlphaFoldDB" id="A0A1C0ACV5"/>
<evidence type="ECO:0000256" key="3">
    <source>
        <dbReference type="ARBA" id="ARBA00023004"/>
    </source>
</evidence>
<feature type="binding site" evidence="5">
    <location>
        <position position="67"/>
    </location>
    <ligand>
        <name>[4Fe-4S] cluster</name>
        <dbReference type="ChEBI" id="CHEBI:49883"/>
        <note>4Fe-4S-S-AdoMet</note>
    </ligand>
</feature>
<reference evidence="9" key="1">
    <citation type="submission" date="2016-07" db="EMBL/GenBank/DDBJ databases">
        <authorList>
            <person name="Florea S."/>
            <person name="Webb J.S."/>
            <person name="Jaromczyk J."/>
            <person name="Schardl C.L."/>
        </authorList>
    </citation>
    <scope>NUCLEOTIDE SEQUENCE [LARGE SCALE GENOMIC DNA]</scope>
    <source>
        <strain evidence="9">Z6</strain>
    </source>
</reference>
<evidence type="ECO:0000256" key="2">
    <source>
        <dbReference type="ARBA" id="ARBA00022723"/>
    </source>
</evidence>
<dbReference type="SMART" id="SM00729">
    <property type="entry name" value="Elp3"/>
    <property type="match status" value="1"/>
</dbReference>
<dbReference type="InterPro" id="IPR034422">
    <property type="entry name" value="HydE/PylB-like"/>
</dbReference>
<dbReference type="PANTHER" id="PTHR43726">
    <property type="entry name" value="3-METHYLORNITHINE SYNTHASE"/>
    <property type="match status" value="1"/>
</dbReference>
<evidence type="ECO:0000256" key="4">
    <source>
        <dbReference type="ARBA" id="ARBA00023014"/>
    </source>
</evidence>
<dbReference type="PROSITE" id="PS51918">
    <property type="entry name" value="RADICAL_SAM"/>
    <property type="match status" value="1"/>
</dbReference>
<comment type="caution">
    <text evidence="8">The sequence shown here is derived from an EMBL/GenBank/DDBJ whole genome shotgun (WGS) entry which is preliminary data.</text>
</comment>
<feature type="domain" description="Radical SAM core" evidence="7">
    <location>
        <begin position="46"/>
        <end position="270"/>
    </location>
</feature>
<dbReference type="SFLD" id="SFLDG01082">
    <property type="entry name" value="B12-binding_domain_containing"/>
    <property type="match status" value="1"/>
</dbReference>